<keyword evidence="3" id="KW-1185">Reference proteome</keyword>
<feature type="non-terminal residue" evidence="2">
    <location>
        <position position="69"/>
    </location>
</feature>
<protein>
    <submittedName>
        <fullName evidence="2">Uncharacterized protein</fullName>
    </submittedName>
</protein>
<name>A0AA38C3B2_TAXCH</name>
<gene>
    <name evidence="2" type="ORF">KI387_042434</name>
</gene>
<feature type="non-terminal residue" evidence="2">
    <location>
        <position position="1"/>
    </location>
</feature>
<dbReference type="EMBL" id="JAHRHJ020003155">
    <property type="protein sequence ID" value="KAH9292382.1"/>
    <property type="molecule type" value="Genomic_DNA"/>
</dbReference>
<accession>A0AA38C3B2</accession>
<comment type="caution">
    <text evidence="2">The sequence shown here is derived from an EMBL/GenBank/DDBJ whole genome shotgun (WGS) entry which is preliminary data.</text>
</comment>
<evidence type="ECO:0000313" key="2">
    <source>
        <dbReference type="EMBL" id="KAH9292382.1"/>
    </source>
</evidence>
<reference evidence="2 3" key="1">
    <citation type="journal article" date="2021" name="Nat. Plants">
        <title>The Taxus genome provides insights into paclitaxel biosynthesis.</title>
        <authorList>
            <person name="Xiong X."/>
            <person name="Gou J."/>
            <person name="Liao Q."/>
            <person name="Li Y."/>
            <person name="Zhou Q."/>
            <person name="Bi G."/>
            <person name="Li C."/>
            <person name="Du R."/>
            <person name="Wang X."/>
            <person name="Sun T."/>
            <person name="Guo L."/>
            <person name="Liang H."/>
            <person name="Lu P."/>
            <person name="Wu Y."/>
            <person name="Zhang Z."/>
            <person name="Ro D.K."/>
            <person name="Shang Y."/>
            <person name="Huang S."/>
            <person name="Yan J."/>
        </authorList>
    </citation>
    <scope>NUCLEOTIDE SEQUENCE [LARGE SCALE GENOMIC DNA]</scope>
    <source>
        <strain evidence="2">Ta-2019</strain>
    </source>
</reference>
<organism evidence="2 3">
    <name type="scientific">Taxus chinensis</name>
    <name type="common">Chinese yew</name>
    <name type="synonym">Taxus wallichiana var. chinensis</name>
    <dbReference type="NCBI Taxonomy" id="29808"/>
    <lineage>
        <taxon>Eukaryota</taxon>
        <taxon>Viridiplantae</taxon>
        <taxon>Streptophyta</taxon>
        <taxon>Embryophyta</taxon>
        <taxon>Tracheophyta</taxon>
        <taxon>Spermatophyta</taxon>
        <taxon>Pinopsida</taxon>
        <taxon>Pinidae</taxon>
        <taxon>Conifers II</taxon>
        <taxon>Cupressales</taxon>
        <taxon>Taxaceae</taxon>
        <taxon>Taxus</taxon>
    </lineage>
</organism>
<dbReference type="Proteomes" id="UP000824469">
    <property type="component" value="Unassembled WGS sequence"/>
</dbReference>
<evidence type="ECO:0000313" key="3">
    <source>
        <dbReference type="Proteomes" id="UP000824469"/>
    </source>
</evidence>
<sequence length="69" mass="7682">EVIQHFAESTTSPIQEGVENEDPGDGIIQLKGNKIPKGLVSLEEIFDKHDRFIKEKEQAGPANSSDYEQ</sequence>
<evidence type="ECO:0000256" key="1">
    <source>
        <dbReference type="SAM" id="MobiDB-lite"/>
    </source>
</evidence>
<dbReference type="AlphaFoldDB" id="A0AA38C3B2"/>
<feature type="region of interest" description="Disordered" evidence="1">
    <location>
        <begin position="1"/>
        <end position="23"/>
    </location>
</feature>
<proteinExistence type="predicted"/>